<proteinExistence type="predicted"/>
<dbReference type="STRING" id="341454.A0A4S2N7J3"/>
<dbReference type="PANTHER" id="PTHR39613:SF1">
    <property type="entry name" value="ANCHORED CELL WALL PROTEIN, PUTATIVE (AFU_ORTHOLOGUE AFUA_4G08960)-RELATED"/>
    <property type="match status" value="1"/>
</dbReference>
<accession>A0A4S2N7J3</accession>
<name>A0A4S2N7J3_9PEZI</name>
<dbReference type="InParanoid" id="A0A4S2N7J3"/>
<feature type="domain" description="Ubiquitin 3 binding protein But2 C-terminal" evidence="1">
    <location>
        <begin position="33"/>
        <end position="170"/>
    </location>
</feature>
<protein>
    <recommendedName>
        <fullName evidence="1">Ubiquitin 3 binding protein But2 C-terminal domain-containing protein</fullName>
    </recommendedName>
</protein>
<dbReference type="EMBL" id="ML220112">
    <property type="protein sequence ID" value="TGZ85114.1"/>
    <property type="molecule type" value="Genomic_DNA"/>
</dbReference>
<gene>
    <name evidence="2" type="ORF">EX30DRAFT_337521</name>
</gene>
<dbReference type="OrthoDB" id="4657524at2759"/>
<dbReference type="PANTHER" id="PTHR39613">
    <property type="entry name" value="ANCHORED CELL WALL PROTEIN, PUTATIVE (AFU_ORTHOLOGUE AFUA_4G08960)-RELATED"/>
    <property type="match status" value="1"/>
</dbReference>
<evidence type="ECO:0000313" key="3">
    <source>
        <dbReference type="Proteomes" id="UP000298138"/>
    </source>
</evidence>
<dbReference type="AlphaFoldDB" id="A0A4S2N7J3"/>
<evidence type="ECO:0000259" key="1">
    <source>
        <dbReference type="Pfam" id="PF09792"/>
    </source>
</evidence>
<dbReference type="InterPro" id="IPR018620">
    <property type="entry name" value="Ubiquitin3-bd_protein_But2_C"/>
</dbReference>
<evidence type="ECO:0000313" key="2">
    <source>
        <dbReference type="EMBL" id="TGZ85114.1"/>
    </source>
</evidence>
<dbReference type="Pfam" id="PF09792">
    <property type="entry name" value="But2"/>
    <property type="match status" value="1"/>
</dbReference>
<dbReference type="Proteomes" id="UP000298138">
    <property type="component" value="Unassembled WGS sequence"/>
</dbReference>
<keyword evidence="3" id="KW-1185">Reference proteome</keyword>
<sequence>MHLTSLLLLPLALAAPSTDVTKRTVGVWKSTLYPNYLNIVKQETPDAKVCTGYTGQVNWSGPGTTNEIRLFVGFDVPAGAGNTCFIKFELPKKVPYAYEWTVLGPGKIDVWSLKNPFVNCQVSWNNRPEKVPGPAFQITQPSGPNGGKATVTGAGIPCKKGQRQDFELTIRADNLPGFFDWYELNDPVAGITLQTWNY</sequence>
<organism evidence="2 3">
    <name type="scientific">Ascodesmis nigricans</name>
    <dbReference type="NCBI Taxonomy" id="341454"/>
    <lineage>
        <taxon>Eukaryota</taxon>
        <taxon>Fungi</taxon>
        <taxon>Dikarya</taxon>
        <taxon>Ascomycota</taxon>
        <taxon>Pezizomycotina</taxon>
        <taxon>Pezizomycetes</taxon>
        <taxon>Pezizales</taxon>
        <taxon>Ascodesmidaceae</taxon>
        <taxon>Ascodesmis</taxon>
    </lineage>
</organism>
<reference evidence="2 3" key="1">
    <citation type="submission" date="2019-04" db="EMBL/GenBank/DDBJ databases">
        <title>Comparative genomics and transcriptomics to analyze fruiting body development in filamentous ascomycetes.</title>
        <authorList>
            <consortium name="DOE Joint Genome Institute"/>
            <person name="Lutkenhaus R."/>
            <person name="Traeger S."/>
            <person name="Breuer J."/>
            <person name="Kuo A."/>
            <person name="Lipzen A."/>
            <person name="Pangilinan J."/>
            <person name="Dilworth D."/>
            <person name="Sandor L."/>
            <person name="Poggeler S."/>
            <person name="Barry K."/>
            <person name="Grigoriev I.V."/>
            <person name="Nowrousian M."/>
        </authorList>
    </citation>
    <scope>NUCLEOTIDE SEQUENCE [LARGE SCALE GENOMIC DNA]</scope>
    <source>
        <strain evidence="2 3">CBS 389.68</strain>
    </source>
</reference>